<protein>
    <submittedName>
        <fullName evidence="2">Uncharacterized protein</fullName>
    </submittedName>
</protein>
<gene>
    <name evidence="2" type="ordered locus">BLASA_3312</name>
</gene>
<organism evidence="2 3">
    <name type="scientific">Blastococcus saxobsidens (strain DD2)</name>
    <dbReference type="NCBI Taxonomy" id="1146883"/>
    <lineage>
        <taxon>Bacteria</taxon>
        <taxon>Bacillati</taxon>
        <taxon>Actinomycetota</taxon>
        <taxon>Actinomycetes</taxon>
        <taxon>Geodermatophilales</taxon>
        <taxon>Geodermatophilaceae</taxon>
        <taxon>Blastococcus</taxon>
    </lineage>
</organism>
<evidence type="ECO:0000256" key="1">
    <source>
        <dbReference type="SAM" id="MobiDB-lite"/>
    </source>
</evidence>
<reference evidence="2 3" key="1">
    <citation type="journal article" date="2012" name="J. Bacteriol.">
        <title>Genome Sequence of Blastococcus saxobsidens DD2, a Stone-Inhabiting Bacterium.</title>
        <authorList>
            <person name="Chouaia B."/>
            <person name="Crotti E."/>
            <person name="Brusetti L."/>
            <person name="Daffonchio D."/>
            <person name="Essoussi I."/>
            <person name="Nouioui I."/>
            <person name="Sbissi I."/>
            <person name="Ghodhbane-Gtari F."/>
            <person name="Gtari M."/>
            <person name="Vacherie B."/>
            <person name="Barbe V."/>
            <person name="Medigue C."/>
            <person name="Gury J."/>
            <person name="Pujic P."/>
            <person name="Normand P."/>
        </authorList>
    </citation>
    <scope>NUCLEOTIDE SEQUENCE [LARGE SCALE GENOMIC DNA]</scope>
    <source>
        <strain evidence="2 3">DD2</strain>
    </source>
</reference>
<sequence length="68" mass="7426">MRRDRPTAPSPMCRPLRIAQDAAADELLSRDSLALLIGMLLDQHMGGRSSRLALSQGAVRASADQRPR</sequence>
<dbReference type="EMBL" id="FO117623">
    <property type="protein sequence ID" value="CCG04180.1"/>
    <property type="molecule type" value="Genomic_DNA"/>
</dbReference>
<proteinExistence type="predicted"/>
<dbReference type="KEGG" id="bsd:BLASA_3312"/>
<name>H6RRA0_BLASD</name>
<feature type="region of interest" description="Disordered" evidence="1">
    <location>
        <begin position="49"/>
        <end position="68"/>
    </location>
</feature>
<keyword evidence="3" id="KW-1185">Reference proteome</keyword>
<reference evidence="3" key="2">
    <citation type="submission" date="2012-02" db="EMBL/GenBank/DDBJ databases">
        <title>Complete genome sequence of Blastococcus saxobsidens strain DD2.</title>
        <authorList>
            <person name="Genoscope."/>
        </authorList>
    </citation>
    <scope>NUCLEOTIDE SEQUENCE [LARGE SCALE GENOMIC DNA]</scope>
    <source>
        <strain evidence="3">DD2</strain>
    </source>
</reference>
<evidence type="ECO:0000313" key="2">
    <source>
        <dbReference type="EMBL" id="CCG04180.1"/>
    </source>
</evidence>
<accession>H6RRA0</accession>
<evidence type="ECO:0000313" key="3">
    <source>
        <dbReference type="Proteomes" id="UP000007517"/>
    </source>
</evidence>
<dbReference type="HOGENOM" id="CLU_2785617_0_0_11"/>
<dbReference type="AlphaFoldDB" id="H6RRA0"/>
<dbReference type="Proteomes" id="UP000007517">
    <property type="component" value="Chromosome"/>
</dbReference>